<evidence type="ECO:0000256" key="4">
    <source>
        <dbReference type="ARBA" id="ARBA00022723"/>
    </source>
</evidence>
<evidence type="ECO:0000259" key="9">
    <source>
        <dbReference type="Pfam" id="PF20628"/>
    </source>
</evidence>
<keyword evidence="7" id="KW-0408">Iron</keyword>
<keyword evidence="5" id="KW-0732">Signal</keyword>
<evidence type="ECO:0000256" key="1">
    <source>
        <dbReference type="ARBA" id="ARBA00001970"/>
    </source>
</evidence>
<accession>A0ABS5E540</accession>
<keyword evidence="6" id="KW-0560">Oxidoreductase</keyword>
<evidence type="ECO:0000256" key="3">
    <source>
        <dbReference type="ARBA" id="ARBA00022617"/>
    </source>
</evidence>
<dbReference type="EMBL" id="JAGRQH010000001">
    <property type="protein sequence ID" value="MBR0558931.1"/>
    <property type="molecule type" value="Genomic_DNA"/>
</dbReference>
<dbReference type="Pfam" id="PF20628">
    <property type="entry name" value="Dyp_perox_C"/>
    <property type="match status" value="1"/>
</dbReference>
<dbReference type="InterPro" id="IPR006314">
    <property type="entry name" value="Dyp_peroxidase"/>
</dbReference>
<feature type="domain" description="Dyp-type peroxidase C-terminal" evidence="9">
    <location>
        <begin position="197"/>
        <end position="388"/>
    </location>
</feature>
<keyword evidence="4" id="KW-0479">Metal-binding</keyword>
<keyword evidence="11" id="KW-1185">Reference proteome</keyword>
<dbReference type="PANTHER" id="PTHR30521:SF4">
    <property type="entry name" value="DEFERROCHELATASE"/>
    <property type="match status" value="1"/>
</dbReference>
<keyword evidence="3" id="KW-0349">Heme</keyword>
<proteinExistence type="predicted"/>
<gene>
    <name evidence="10" type="ORF">KB213_02485</name>
</gene>
<dbReference type="RefSeq" id="WP_211680471.1">
    <property type="nucleotide sequence ID" value="NZ_JAGRQH010000001.1"/>
</dbReference>
<dbReference type="NCBIfam" id="TIGR01413">
    <property type="entry name" value="Dyp_perox_fam"/>
    <property type="match status" value="1"/>
</dbReference>
<dbReference type="GO" id="GO:0004601">
    <property type="term" value="F:peroxidase activity"/>
    <property type="evidence" value="ECO:0007669"/>
    <property type="project" value="UniProtKB-KW"/>
</dbReference>
<evidence type="ECO:0000256" key="6">
    <source>
        <dbReference type="ARBA" id="ARBA00023002"/>
    </source>
</evidence>
<dbReference type="InterPro" id="IPR011008">
    <property type="entry name" value="Dimeric_a/b-barrel"/>
</dbReference>
<protein>
    <submittedName>
        <fullName evidence="10">Dyp-type peroxidase</fullName>
    </submittedName>
</protein>
<evidence type="ECO:0000256" key="7">
    <source>
        <dbReference type="ARBA" id="ARBA00023004"/>
    </source>
</evidence>
<dbReference type="PANTHER" id="PTHR30521">
    <property type="entry name" value="DEFERROCHELATASE/PEROXIDASE"/>
    <property type="match status" value="1"/>
</dbReference>
<dbReference type="Pfam" id="PF04261">
    <property type="entry name" value="Dyp_perox_N"/>
    <property type="match status" value="1"/>
</dbReference>
<evidence type="ECO:0000313" key="10">
    <source>
        <dbReference type="EMBL" id="MBR0558931.1"/>
    </source>
</evidence>
<dbReference type="InterPro" id="IPR048328">
    <property type="entry name" value="Dyp_perox_C"/>
</dbReference>
<evidence type="ECO:0000256" key="2">
    <source>
        <dbReference type="ARBA" id="ARBA00022559"/>
    </source>
</evidence>
<dbReference type="SUPFAM" id="SSF54909">
    <property type="entry name" value="Dimeric alpha+beta barrel"/>
    <property type="match status" value="1"/>
</dbReference>
<name>A0ABS5E540_9PROT</name>
<organism evidence="10 11">
    <name type="scientific">Neokomagataea anthophila</name>
    <dbReference type="NCBI Taxonomy" id="2826925"/>
    <lineage>
        <taxon>Bacteria</taxon>
        <taxon>Pseudomonadati</taxon>
        <taxon>Pseudomonadota</taxon>
        <taxon>Alphaproteobacteria</taxon>
        <taxon>Acetobacterales</taxon>
        <taxon>Acetobacteraceae</taxon>
        <taxon>Neokomagataea</taxon>
    </lineage>
</organism>
<keyword evidence="2 10" id="KW-0575">Peroxidase</keyword>
<sequence length="400" mass="44095">MKPILSRRFFLEATLGAALVAAPTLRGEAGELQSAPVLHQPGIDTPQQPFVYFITFDLVAEKKADVAALMKRWTDAADALMAGRSIPGIVDSEDALGLSQKDLTITFGFGPGVFVKDGKDRYGLASRRPAPLADLPRFTGDQLIAAKTGGDLSVQCCADDPQSAFHAARQIARLAYDIAEPRWAQSGFLPSFGKGKTARNLMGFKDGTINPNMTDSKVKDQYIWAGPHDEAWMAGGSYLVARIIRIALEHWDRMNVPFQEQTMGRQKISGAPMGGKHEFEPLTLKQMDHDGNPITAQNSHARLAAPEENGGAQMLRRAYSYENGLSVIAERWPPWRQANEFDSGLLFLSYQQDPRTGFSKIFERMAKFDMMNQFTTHIGSGLFACPGRRKGHYIGEELLS</sequence>
<dbReference type="Proteomes" id="UP000677812">
    <property type="component" value="Unassembled WGS sequence"/>
</dbReference>
<comment type="cofactor">
    <cofactor evidence="1">
        <name>heme b</name>
        <dbReference type="ChEBI" id="CHEBI:60344"/>
    </cofactor>
</comment>
<dbReference type="PROSITE" id="PS51404">
    <property type="entry name" value="DYP_PEROXIDASE"/>
    <property type="match status" value="1"/>
</dbReference>
<evidence type="ECO:0000256" key="5">
    <source>
        <dbReference type="ARBA" id="ARBA00022729"/>
    </source>
</evidence>
<dbReference type="InterPro" id="IPR048327">
    <property type="entry name" value="Dyp_perox_N"/>
</dbReference>
<evidence type="ECO:0000313" key="11">
    <source>
        <dbReference type="Proteomes" id="UP000677812"/>
    </source>
</evidence>
<reference evidence="10 11" key="1">
    <citation type="submission" date="2021-04" db="EMBL/GenBank/DDBJ databases">
        <title>The complete genome sequence of Neokomagataea sp. TBRC 2177.</title>
        <authorList>
            <person name="Charoenyingcharoen P."/>
            <person name="Yukphan P."/>
        </authorList>
    </citation>
    <scope>NUCLEOTIDE SEQUENCE [LARGE SCALE GENOMIC DNA]</scope>
    <source>
        <strain evidence="10 11">TBRC 2177</strain>
    </source>
</reference>
<feature type="domain" description="Dyp-type peroxidase N-terminal" evidence="8">
    <location>
        <begin position="40"/>
        <end position="188"/>
    </location>
</feature>
<comment type="caution">
    <text evidence="10">The sequence shown here is derived from an EMBL/GenBank/DDBJ whole genome shotgun (WGS) entry which is preliminary data.</text>
</comment>
<evidence type="ECO:0000259" key="8">
    <source>
        <dbReference type="Pfam" id="PF04261"/>
    </source>
</evidence>